<dbReference type="CDD" id="cd04301">
    <property type="entry name" value="NAT_SF"/>
    <property type="match status" value="1"/>
</dbReference>
<dbReference type="EMBL" id="AJ870974">
    <property type="protein sequence ID" value="CAI36068.1"/>
    <property type="molecule type" value="Genomic_DNA"/>
</dbReference>
<name>Q4LBN0_PSESH</name>
<proteinExistence type="predicted"/>
<dbReference type="InterPro" id="IPR000182">
    <property type="entry name" value="GNAT_dom"/>
</dbReference>
<dbReference type="GO" id="GO:0016747">
    <property type="term" value="F:acyltransferase activity, transferring groups other than amino-acyl groups"/>
    <property type="evidence" value="ECO:0007669"/>
    <property type="project" value="InterPro"/>
</dbReference>
<evidence type="ECO:0000259" key="1">
    <source>
        <dbReference type="Pfam" id="PF00583"/>
    </source>
</evidence>
<dbReference type="Pfam" id="PF00583">
    <property type="entry name" value="Acetyltransf_1"/>
    <property type="match status" value="1"/>
</dbReference>
<dbReference type="SUPFAM" id="SSF55729">
    <property type="entry name" value="Acyl-CoA N-acyltransferases (Nat)"/>
    <property type="match status" value="1"/>
</dbReference>
<organism evidence="2">
    <name type="scientific">Pseudomonas savastanoi pv. phaseolicola</name>
    <name type="common">Pseudomonas syringae pv. phaseolicola</name>
    <dbReference type="NCBI Taxonomy" id="319"/>
    <lineage>
        <taxon>Bacteria</taxon>
        <taxon>Pseudomonadati</taxon>
        <taxon>Pseudomonadota</taxon>
        <taxon>Gammaproteobacteria</taxon>
        <taxon>Pseudomonadales</taxon>
        <taxon>Pseudomonadaceae</taxon>
        <taxon>Pseudomonas</taxon>
    </lineage>
</organism>
<reference evidence="2" key="1">
    <citation type="journal article" date="2005" name="Curr. Biol.">
        <title>Exposure to host resistance mechanisms drives evolution of bacterial virulence in plants.</title>
        <authorList>
            <person name="Pitman A.R."/>
            <person name="Jackson R.W."/>
            <person name="Mansfield J.W."/>
            <person name="Kaitell V."/>
            <person name="Thwaites R."/>
            <person name="Arnold D.L."/>
        </authorList>
    </citation>
    <scope>NUCLEOTIDE SEQUENCE</scope>
    <source>
        <strain evidence="2">1302A</strain>
    </source>
</reference>
<dbReference type="InterPro" id="IPR016181">
    <property type="entry name" value="Acyl_CoA_acyltransferase"/>
</dbReference>
<gene>
    <name evidence="2" type="primary">pph27</name>
</gene>
<accession>Q4LBN0</accession>
<protein>
    <submittedName>
        <fullName evidence="2">Uncharacterized protein pph27</fullName>
    </submittedName>
</protein>
<dbReference type="RefSeq" id="WP_054072888.1">
    <property type="nucleotide sequence ID" value="NZ_LGKY01000010.1"/>
</dbReference>
<sequence>MAAIANPHIGFVSYQAALRDGSIKPLRCYSHPDLYMMQDQPATGVLRITYALHSGKVVKAYAVYIQADPIEGKLCFGVGYATAENYRNRGLATEILQASMEELRLGLSRYMPEPGFYVEAIVGVDNQASQRVASRVLCDAPDAIDDSESGLPALHYIKLVG</sequence>
<evidence type="ECO:0000313" key="2">
    <source>
        <dbReference type="EMBL" id="CAI36068.1"/>
    </source>
</evidence>
<dbReference type="AlphaFoldDB" id="Q4LBN0"/>
<dbReference type="Gene3D" id="3.40.630.30">
    <property type="match status" value="1"/>
</dbReference>
<feature type="domain" description="N-acetyltransferase" evidence="1">
    <location>
        <begin position="31"/>
        <end position="133"/>
    </location>
</feature>